<dbReference type="InterPro" id="IPR021889">
    <property type="entry name" value="DUF3500"/>
</dbReference>
<feature type="region of interest" description="Disordered" evidence="1">
    <location>
        <begin position="57"/>
        <end position="84"/>
    </location>
</feature>
<dbReference type="InterPro" id="IPR006311">
    <property type="entry name" value="TAT_signal"/>
</dbReference>
<dbReference type="AlphaFoldDB" id="A0A8J3FNA1"/>
<sequence length="448" mass="47345">MSDTVRDASPSNGPAGINDPALLERRAFMKRLMIGSGAAAFAAMGAATLSTGMAWAADPSPSASASTPPSGGPPPGGGPANQSVTDDFFGLTADGYRIDDLFAVHSTGVSTAEVVAAATAFLAALDDTQKAAAQFDLRSIEWRQWSNVDSYVRNGVQLGEMTAAQKQAGLALVRSALSARGITLTDTIRRINGVAGRLIGSTVTFNEDYYFFTVMGNPSATEPWGFQFEGHHLVLNYFVLGDQVVTTPSFLGSEPTTVTDDQTGAELSVFGDFFDLAVTTINALTPAHAATAILTSDKTGDDNVAEAFKDNVEVSYAGVRADGFSTAEKRALLALIAHFLSVHDTGHAAVKLAEVTRHIDDTYFAWKGATTDDAVFWLRVQSPVIYIEFDCETPGPLGSIYGAGGPGGGSKGTPSRQHVHCVIRTPNGNDYGKELLHMHYATAPHHRH</sequence>
<evidence type="ECO:0000256" key="2">
    <source>
        <dbReference type="SAM" id="Phobius"/>
    </source>
</evidence>
<reference evidence="3" key="2">
    <citation type="submission" date="2020-09" db="EMBL/GenBank/DDBJ databases">
        <authorList>
            <person name="Sun Q."/>
            <person name="Zhou Y."/>
        </authorList>
    </citation>
    <scope>NUCLEOTIDE SEQUENCE</scope>
    <source>
        <strain evidence="3">CGMCC 4.7299</strain>
    </source>
</reference>
<reference evidence="3" key="1">
    <citation type="journal article" date="2014" name="Int. J. Syst. Evol. Microbiol.">
        <title>Complete genome sequence of Corynebacterium casei LMG S-19264T (=DSM 44701T), isolated from a smear-ripened cheese.</title>
        <authorList>
            <consortium name="US DOE Joint Genome Institute (JGI-PGF)"/>
            <person name="Walter F."/>
            <person name="Albersmeier A."/>
            <person name="Kalinowski J."/>
            <person name="Ruckert C."/>
        </authorList>
    </citation>
    <scope>NUCLEOTIDE SEQUENCE</scope>
    <source>
        <strain evidence="3">CGMCC 4.7299</strain>
    </source>
</reference>
<name>A0A8J3FNA1_9ACTN</name>
<feature type="compositionally biased region" description="Low complexity" evidence="1">
    <location>
        <begin position="57"/>
        <end position="69"/>
    </location>
</feature>
<evidence type="ECO:0000313" key="3">
    <source>
        <dbReference type="EMBL" id="GGK79791.1"/>
    </source>
</evidence>
<organism evidence="3 4">
    <name type="scientific">Mangrovihabitans endophyticus</name>
    <dbReference type="NCBI Taxonomy" id="1751298"/>
    <lineage>
        <taxon>Bacteria</taxon>
        <taxon>Bacillati</taxon>
        <taxon>Actinomycetota</taxon>
        <taxon>Actinomycetes</taxon>
        <taxon>Micromonosporales</taxon>
        <taxon>Micromonosporaceae</taxon>
        <taxon>Mangrovihabitans</taxon>
    </lineage>
</organism>
<dbReference type="RefSeq" id="WP_189078089.1">
    <property type="nucleotide sequence ID" value="NZ_BMMX01000002.1"/>
</dbReference>
<keyword evidence="4" id="KW-1185">Reference proteome</keyword>
<accession>A0A8J3FNA1</accession>
<gene>
    <name evidence="3" type="ORF">GCM10012284_12250</name>
</gene>
<evidence type="ECO:0000313" key="4">
    <source>
        <dbReference type="Proteomes" id="UP000656042"/>
    </source>
</evidence>
<feature type="transmembrane region" description="Helical" evidence="2">
    <location>
        <begin position="32"/>
        <end position="57"/>
    </location>
</feature>
<proteinExistence type="predicted"/>
<comment type="caution">
    <text evidence="3">The sequence shown here is derived from an EMBL/GenBank/DDBJ whole genome shotgun (WGS) entry which is preliminary data.</text>
</comment>
<keyword evidence="2" id="KW-1133">Transmembrane helix</keyword>
<dbReference type="EMBL" id="BMMX01000002">
    <property type="protein sequence ID" value="GGK79791.1"/>
    <property type="molecule type" value="Genomic_DNA"/>
</dbReference>
<dbReference type="Pfam" id="PF12006">
    <property type="entry name" value="DUF3500"/>
    <property type="match status" value="1"/>
</dbReference>
<keyword evidence="2" id="KW-0472">Membrane</keyword>
<dbReference type="PROSITE" id="PS51318">
    <property type="entry name" value="TAT"/>
    <property type="match status" value="1"/>
</dbReference>
<dbReference type="PANTHER" id="PTHR37489">
    <property type="entry name" value="DUF3500 DOMAIN-CONTAINING PROTEIN"/>
    <property type="match status" value="1"/>
</dbReference>
<protein>
    <submittedName>
        <fullName evidence="3">Uncharacterized protein</fullName>
    </submittedName>
</protein>
<dbReference type="Proteomes" id="UP000656042">
    <property type="component" value="Unassembled WGS sequence"/>
</dbReference>
<dbReference type="PANTHER" id="PTHR37489:SF1">
    <property type="entry name" value="DUF3500 DOMAIN-CONTAINING PROTEIN"/>
    <property type="match status" value="1"/>
</dbReference>
<evidence type="ECO:0000256" key="1">
    <source>
        <dbReference type="SAM" id="MobiDB-lite"/>
    </source>
</evidence>
<keyword evidence="2" id="KW-0812">Transmembrane</keyword>